<keyword evidence="3" id="KW-0378">Hydrolase</keyword>
<evidence type="ECO:0000256" key="2">
    <source>
        <dbReference type="ARBA" id="ARBA00022741"/>
    </source>
</evidence>
<dbReference type="Pfam" id="PF00270">
    <property type="entry name" value="DEAD"/>
    <property type="match status" value="1"/>
</dbReference>
<comment type="caution">
    <text evidence="9">The sequence shown here is derived from an EMBL/GenBank/DDBJ whole genome shotgun (WGS) entry which is preliminary data.</text>
</comment>
<evidence type="ECO:0000256" key="6">
    <source>
        <dbReference type="ARBA" id="ARBA00047984"/>
    </source>
</evidence>
<dbReference type="SMART" id="SM00847">
    <property type="entry name" value="HA2"/>
    <property type="match status" value="1"/>
</dbReference>
<dbReference type="GO" id="GO:0071013">
    <property type="term" value="C:catalytic step 2 spliceosome"/>
    <property type="evidence" value="ECO:0007669"/>
    <property type="project" value="TreeGrafter"/>
</dbReference>
<feature type="domain" description="Helicase ATP-binding" evidence="7">
    <location>
        <begin position="60"/>
        <end position="223"/>
    </location>
</feature>
<evidence type="ECO:0000256" key="5">
    <source>
        <dbReference type="ARBA" id="ARBA00022840"/>
    </source>
</evidence>
<reference evidence="9" key="1">
    <citation type="submission" date="2021-03" db="EMBL/GenBank/DDBJ databases">
        <title>Chromosome level genome of the anhydrobiotic midge Polypedilum vanderplanki.</title>
        <authorList>
            <person name="Yoshida Y."/>
            <person name="Kikawada T."/>
            <person name="Gusev O."/>
        </authorList>
    </citation>
    <scope>NUCLEOTIDE SEQUENCE</scope>
    <source>
        <strain evidence="9">NIAS01</strain>
        <tissue evidence="9">Whole body or cell culture</tissue>
    </source>
</reference>
<dbReference type="InterPro" id="IPR027417">
    <property type="entry name" value="P-loop_NTPase"/>
</dbReference>
<evidence type="ECO:0000256" key="3">
    <source>
        <dbReference type="ARBA" id="ARBA00022801"/>
    </source>
</evidence>
<dbReference type="Proteomes" id="UP001107558">
    <property type="component" value="Chromosome 1"/>
</dbReference>
<proteinExistence type="predicted"/>
<keyword evidence="10" id="KW-1185">Reference proteome</keyword>
<dbReference type="EMBL" id="JADBJN010000001">
    <property type="protein sequence ID" value="KAG5679728.1"/>
    <property type="molecule type" value="Genomic_DNA"/>
</dbReference>
<dbReference type="FunFam" id="3.40.50.300:FF:002204">
    <property type="entry name" value="Uncharacterized protein, isoform C"/>
    <property type="match status" value="1"/>
</dbReference>
<evidence type="ECO:0000259" key="8">
    <source>
        <dbReference type="PROSITE" id="PS51194"/>
    </source>
</evidence>
<sequence>MNSESRLKFLKPDDSDDVFAVDRETQNAETTSFVFNPNRNLSLIAQRDKLPIRKFVNDILYCLSNYQTLILCGECGSGKSTQIPQILYEKGYHAKGIIGITQPRRVSAITLAKRVAEEMGQVFGEEVGVACRFLNKFNEDTKIKFMTEGIIMREIFANPLLSEYSVIIIDEAHERNLITDCILGLLKKIAKKRESLKIIISSATMDAKLFRDFYNFRSKSNPKDTSIILTVEGRMYENEIFYLNEPCADYVQSTVDTIMKIHHKEPAGDILAFLTGQEEITRAIRMLREHMELTNVTEDELKVMPMHASLTHHDQLRVFFHTSRNTRKVIIATNIAETSVTIPGIVFVIDCGFIKLNWYMADLQINMLVVTPASQATARQRAGRAGRIKNGKVYRLFTQEEYQKLPNITAPEMRRADLSTTILTLKALGIDNILRFDFPSAPPAKNMLASIELLYALGAIDSEGNLTNDGLIMAELPLSPIHSKMLLESRELGCSDEILSIVSMMQVQQIFSYPKSGQGAITARRQRRNFEVAEGDLITYLNVYQAFVANGCTKEFCGQFCLMYRHLKRVVEIRNQLELMLTKQFKMKFNSTAASTTIIRRCICAAAFPFAAYLHHSGTYRMVRGDTEVNIHPTSCLYTEKQPSWIVFGEVVHTTKLFVRDITTIESPWLLELAQHYYHKTSVRNNQI</sequence>
<dbReference type="GO" id="GO:0003723">
    <property type="term" value="F:RNA binding"/>
    <property type="evidence" value="ECO:0007669"/>
    <property type="project" value="TreeGrafter"/>
</dbReference>
<keyword evidence="5" id="KW-0067">ATP-binding</keyword>
<comment type="catalytic activity">
    <reaction evidence="6">
        <text>ATP + H2O = ADP + phosphate + H(+)</text>
        <dbReference type="Rhea" id="RHEA:13065"/>
        <dbReference type="ChEBI" id="CHEBI:15377"/>
        <dbReference type="ChEBI" id="CHEBI:15378"/>
        <dbReference type="ChEBI" id="CHEBI:30616"/>
        <dbReference type="ChEBI" id="CHEBI:43474"/>
        <dbReference type="ChEBI" id="CHEBI:456216"/>
        <dbReference type="EC" id="3.6.4.13"/>
    </reaction>
</comment>
<dbReference type="Pfam" id="PF21010">
    <property type="entry name" value="HA2_C"/>
    <property type="match status" value="1"/>
</dbReference>
<dbReference type="SMART" id="SM00490">
    <property type="entry name" value="HELICc"/>
    <property type="match status" value="1"/>
</dbReference>
<dbReference type="Gene3D" id="3.40.50.300">
    <property type="entry name" value="P-loop containing nucleotide triphosphate hydrolases"/>
    <property type="match status" value="2"/>
</dbReference>
<dbReference type="PROSITE" id="PS51194">
    <property type="entry name" value="HELICASE_CTER"/>
    <property type="match status" value="1"/>
</dbReference>
<accession>A0A9J6CD06</accession>
<dbReference type="InterPro" id="IPR048333">
    <property type="entry name" value="HA2_WH"/>
</dbReference>
<dbReference type="Pfam" id="PF04408">
    <property type="entry name" value="WHD_HA2"/>
    <property type="match status" value="1"/>
</dbReference>
<dbReference type="PROSITE" id="PS51192">
    <property type="entry name" value="HELICASE_ATP_BIND_1"/>
    <property type="match status" value="1"/>
</dbReference>
<dbReference type="SUPFAM" id="SSF52540">
    <property type="entry name" value="P-loop containing nucleoside triphosphate hydrolases"/>
    <property type="match status" value="1"/>
</dbReference>
<dbReference type="InterPro" id="IPR011709">
    <property type="entry name" value="DEAD-box_helicase_OB_fold"/>
</dbReference>
<dbReference type="Pfam" id="PF00271">
    <property type="entry name" value="Helicase_C"/>
    <property type="match status" value="1"/>
</dbReference>
<dbReference type="InterPro" id="IPR007502">
    <property type="entry name" value="Helicase-assoc_dom"/>
</dbReference>
<dbReference type="GO" id="GO:0003724">
    <property type="term" value="F:RNA helicase activity"/>
    <property type="evidence" value="ECO:0007669"/>
    <property type="project" value="UniProtKB-EC"/>
</dbReference>
<organism evidence="9 10">
    <name type="scientific">Polypedilum vanderplanki</name>
    <name type="common">Sleeping chironomid midge</name>
    <dbReference type="NCBI Taxonomy" id="319348"/>
    <lineage>
        <taxon>Eukaryota</taxon>
        <taxon>Metazoa</taxon>
        <taxon>Ecdysozoa</taxon>
        <taxon>Arthropoda</taxon>
        <taxon>Hexapoda</taxon>
        <taxon>Insecta</taxon>
        <taxon>Pterygota</taxon>
        <taxon>Neoptera</taxon>
        <taxon>Endopterygota</taxon>
        <taxon>Diptera</taxon>
        <taxon>Nematocera</taxon>
        <taxon>Chironomoidea</taxon>
        <taxon>Chironomidae</taxon>
        <taxon>Chironominae</taxon>
        <taxon>Polypedilum</taxon>
        <taxon>Polypedilum</taxon>
    </lineage>
</organism>
<dbReference type="Gene3D" id="1.20.120.1080">
    <property type="match status" value="1"/>
</dbReference>
<evidence type="ECO:0000313" key="10">
    <source>
        <dbReference type="Proteomes" id="UP001107558"/>
    </source>
</evidence>
<dbReference type="Pfam" id="PF07717">
    <property type="entry name" value="OB_NTP_bind"/>
    <property type="match status" value="1"/>
</dbReference>
<evidence type="ECO:0000256" key="1">
    <source>
        <dbReference type="ARBA" id="ARBA00012552"/>
    </source>
</evidence>
<feature type="domain" description="Helicase C-terminal" evidence="8">
    <location>
        <begin position="254"/>
        <end position="429"/>
    </location>
</feature>
<dbReference type="InterPro" id="IPR014001">
    <property type="entry name" value="Helicase_ATP-bd"/>
</dbReference>
<dbReference type="InterPro" id="IPR002464">
    <property type="entry name" value="DNA/RNA_helicase_DEAH_CS"/>
</dbReference>
<dbReference type="GO" id="GO:0016787">
    <property type="term" value="F:hydrolase activity"/>
    <property type="evidence" value="ECO:0007669"/>
    <property type="project" value="UniProtKB-KW"/>
</dbReference>
<dbReference type="PANTHER" id="PTHR18934:SF136">
    <property type="entry name" value="ATP-DEPENDENT RNA HELICASE DHX35-RELATED"/>
    <property type="match status" value="1"/>
</dbReference>
<gene>
    <name evidence="9" type="ORF">PVAND_009275</name>
</gene>
<evidence type="ECO:0000313" key="9">
    <source>
        <dbReference type="EMBL" id="KAG5679728.1"/>
    </source>
</evidence>
<dbReference type="CDD" id="cd18791">
    <property type="entry name" value="SF2_C_RHA"/>
    <property type="match status" value="1"/>
</dbReference>
<dbReference type="PANTHER" id="PTHR18934">
    <property type="entry name" value="ATP-DEPENDENT RNA HELICASE"/>
    <property type="match status" value="1"/>
</dbReference>
<dbReference type="FunFam" id="3.40.50.300:FF:000145">
    <property type="entry name" value="probable ATP-dependent RNA helicase DHX40"/>
    <property type="match status" value="1"/>
</dbReference>
<protein>
    <recommendedName>
        <fullName evidence="1">RNA helicase</fullName>
        <ecNumber evidence="1">3.6.4.13</ecNumber>
    </recommendedName>
</protein>
<evidence type="ECO:0000256" key="4">
    <source>
        <dbReference type="ARBA" id="ARBA00022806"/>
    </source>
</evidence>
<dbReference type="EC" id="3.6.4.13" evidence="1"/>
<evidence type="ECO:0000259" key="7">
    <source>
        <dbReference type="PROSITE" id="PS51192"/>
    </source>
</evidence>
<dbReference type="InterPro" id="IPR001650">
    <property type="entry name" value="Helicase_C-like"/>
</dbReference>
<dbReference type="InterPro" id="IPR011545">
    <property type="entry name" value="DEAD/DEAH_box_helicase_dom"/>
</dbReference>
<dbReference type="AlphaFoldDB" id="A0A9J6CD06"/>
<dbReference type="GO" id="GO:0005524">
    <property type="term" value="F:ATP binding"/>
    <property type="evidence" value="ECO:0007669"/>
    <property type="project" value="UniProtKB-KW"/>
</dbReference>
<dbReference type="SMART" id="SM00487">
    <property type="entry name" value="DEXDc"/>
    <property type="match status" value="1"/>
</dbReference>
<dbReference type="PROSITE" id="PS00690">
    <property type="entry name" value="DEAH_ATP_HELICASE"/>
    <property type="match status" value="1"/>
</dbReference>
<keyword evidence="4" id="KW-0347">Helicase</keyword>
<keyword evidence="2" id="KW-0547">Nucleotide-binding</keyword>
<dbReference type="OrthoDB" id="10253254at2759"/>
<name>A0A9J6CD06_POLVA</name>